<feature type="transmembrane region" description="Helical" evidence="1">
    <location>
        <begin position="296"/>
        <end position="312"/>
    </location>
</feature>
<dbReference type="InterPro" id="IPR001173">
    <property type="entry name" value="Glyco_trans_2-like"/>
</dbReference>
<organism evidence="3 4">
    <name type="scientific">Echinicola arenosa</name>
    <dbReference type="NCBI Taxonomy" id="2774144"/>
    <lineage>
        <taxon>Bacteria</taxon>
        <taxon>Pseudomonadati</taxon>
        <taxon>Bacteroidota</taxon>
        <taxon>Cytophagia</taxon>
        <taxon>Cytophagales</taxon>
        <taxon>Cyclobacteriaceae</taxon>
        <taxon>Echinicola</taxon>
    </lineage>
</organism>
<dbReference type="Gene3D" id="3.90.550.10">
    <property type="entry name" value="Spore Coat Polysaccharide Biosynthesis Protein SpsA, Chain A"/>
    <property type="match status" value="1"/>
</dbReference>
<protein>
    <submittedName>
        <fullName evidence="3">Glycosyltransferase family 2 protein</fullName>
    </submittedName>
</protein>
<proteinExistence type="predicted"/>
<gene>
    <name evidence="3" type="ORF">IFO69_16925</name>
</gene>
<evidence type="ECO:0000313" key="4">
    <source>
        <dbReference type="Proteomes" id="UP000647133"/>
    </source>
</evidence>
<dbReference type="CDD" id="cd00761">
    <property type="entry name" value="Glyco_tranf_GTA_type"/>
    <property type="match status" value="1"/>
</dbReference>
<dbReference type="Pfam" id="PF00535">
    <property type="entry name" value="Glycos_transf_2"/>
    <property type="match status" value="1"/>
</dbReference>
<dbReference type="Proteomes" id="UP000647133">
    <property type="component" value="Unassembled WGS sequence"/>
</dbReference>
<sequence>MISTNPLVSILIPNYNKAPYVRDTLDSVLNQTYQNWECIVVDDHSTDDSWEILEEFAAKDKRFKIYKRPDDLPKGGNVCRNYAFKLSKGEYINWFDSDDLMKEELVENRVKVIENFNLEFTVFGGVIFNADVIRQIGINEPIIGLNSFVKYFILLNPPWCTLSCMYRRKFLESKNLKWDDSLLGLQDVDFSLSCYMVSSRIGISVNYYDFYWREYEDKNRAGRNHTSFVKLKTLTRILKKFNSIRLKLNCNKIHEAFKLVFHELLYLTMKRFSFYWFRVYIFPLFMEGLFSLKETIYIFNEIIIFYIFRFFGAKYNFRKTLKSFEYEDINLLKVERIPFPVQQDHLEPYFKRLTGVKWVDFNSIKLTVHEK</sequence>
<evidence type="ECO:0000256" key="1">
    <source>
        <dbReference type="SAM" id="Phobius"/>
    </source>
</evidence>
<keyword evidence="1" id="KW-0472">Membrane</keyword>
<dbReference type="RefSeq" id="WP_192011318.1">
    <property type="nucleotide sequence ID" value="NZ_JACYTQ010000007.1"/>
</dbReference>
<reference evidence="3 4" key="1">
    <citation type="submission" date="2020-09" db="EMBL/GenBank/DDBJ databases">
        <title>Echinicola sp. CAU 1574 isolated from sand of Sido Beach.</title>
        <authorList>
            <person name="Kim W."/>
        </authorList>
    </citation>
    <scope>NUCLEOTIDE SEQUENCE [LARGE SCALE GENOMIC DNA]</scope>
    <source>
        <strain evidence="3 4">CAU 1574</strain>
    </source>
</reference>
<dbReference type="EMBL" id="JACYTQ010000007">
    <property type="protein sequence ID" value="MBD8490437.1"/>
    <property type="molecule type" value="Genomic_DNA"/>
</dbReference>
<evidence type="ECO:0000259" key="2">
    <source>
        <dbReference type="Pfam" id="PF00535"/>
    </source>
</evidence>
<name>A0ABR9ANQ5_9BACT</name>
<dbReference type="PANTHER" id="PTHR22916:SF3">
    <property type="entry name" value="UDP-GLCNAC:BETAGAL BETA-1,3-N-ACETYLGLUCOSAMINYLTRANSFERASE-LIKE PROTEIN 1"/>
    <property type="match status" value="1"/>
</dbReference>
<keyword evidence="1" id="KW-0812">Transmembrane</keyword>
<comment type="caution">
    <text evidence="3">The sequence shown here is derived from an EMBL/GenBank/DDBJ whole genome shotgun (WGS) entry which is preliminary data.</text>
</comment>
<keyword evidence="4" id="KW-1185">Reference proteome</keyword>
<keyword evidence="1" id="KW-1133">Transmembrane helix</keyword>
<evidence type="ECO:0000313" key="3">
    <source>
        <dbReference type="EMBL" id="MBD8490437.1"/>
    </source>
</evidence>
<dbReference type="PANTHER" id="PTHR22916">
    <property type="entry name" value="GLYCOSYLTRANSFERASE"/>
    <property type="match status" value="1"/>
</dbReference>
<dbReference type="SUPFAM" id="SSF53448">
    <property type="entry name" value="Nucleotide-diphospho-sugar transferases"/>
    <property type="match status" value="1"/>
</dbReference>
<dbReference type="InterPro" id="IPR029044">
    <property type="entry name" value="Nucleotide-diphossugar_trans"/>
</dbReference>
<feature type="domain" description="Glycosyltransferase 2-like" evidence="2">
    <location>
        <begin position="9"/>
        <end position="129"/>
    </location>
</feature>
<accession>A0ABR9ANQ5</accession>